<evidence type="ECO:0000313" key="2">
    <source>
        <dbReference type="EMBL" id="ETN99540.1"/>
    </source>
</evidence>
<name>X6LDU3_RETFI</name>
<feature type="region of interest" description="Disordered" evidence="1">
    <location>
        <begin position="109"/>
        <end position="150"/>
    </location>
</feature>
<accession>X6LDU3</accession>
<dbReference type="Proteomes" id="UP000023152">
    <property type="component" value="Unassembled WGS sequence"/>
</dbReference>
<feature type="compositionally biased region" description="Basic and acidic residues" evidence="1">
    <location>
        <begin position="137"/>
        <end position="150"/>
    </location>
</feature>
<gene>
    <name evidence="2" type="ORF">RFI_37930</name>
</gene>
<reference evidence="2 3" key="1">
    <citation type="journal article" date="2013" name="Curr. Biol.">
        <title>The Genome of the Foraminiferan Reticulomyxa filosa.</title>
        <authorList>
            <person name="Glockner G."/>
            <person name="Hulsmann N."/>
            <person name="Schleicher M."/>
            <person name="Noegel A.A."/>
            <person name="Eichinger L."/>
            <person name="Gallinger C."/>
            <person name="Pawlowski J."/>
            <person name="Sierra R."/>
            <person name="Euteneuer U."/>
            <person name="Pillet L."/>
            <person name="Moustafa A."/>
            <person name="Platzer M."/>
            <person name="Groth M."/>
            <person name="Szafranski K."/>
            <person name="Schliwa M."/>
        </authorList>
    </citation>
    <scope>NUCLEOTIDE SEQUENCE [LARGE SCALE GENOMIC DNA]</scope>
</reference>
<proteinExistence type="predicted"/>
<protein>
    <submittedName>
        <fullName evidence="2">Uncharacterized protein</fullName>
    </submittedName>
</protein>
<keyword evidence="3" id="KW-1185">Reference proteome</keyword>
<sequence>MAMIWLKKIKKRLLHSLGLGLGQGNWRFNGPLAPKIKVLQTEETTLGNQAEYVEENLNQDSSIPGFYAKSYKKYTFSNHNNVNTNNNNITITISLSTTMSFLQMSKKSTNRSVGDDCSYTGTGIDTSNNHNDNGNDNDNKKNSKGDTKSE</sequence>
<evidence type="ECO:0000256" key="1">
    <source>
        <dbReference type="SAM" id="MobiDB-lite"/>
    </source>
</evidence>
<feature type="compositionally biased region" description="Low complexity" evidence="1">
    <location>
        <begin position="125"/>
        <end position="136"/>
    </location>
</feature>
<dbReference type="EMBL" id="ASPP01043633">
    <property type="protein sequence ID" value="ETN99540.1"/>
    <property type="molecule type" value="Genomic_DNA"/>
</dbReference>
<dbReference type="AlphaFoldDB" id="X6LDU3"/>
<evidence type="ECO:0000313" key="3">
    <source>
        <dbReference type="Proteomes" id="UP000023152"/>
    </source>
</evidence>
<comment type="caution">
    <text evidence="2">The sequence shown here is derived from an EMBL/GenBank/DDBJ whole genome shotgun (WGS) entry which is preliminary data.</text>
</comment>
<organism evidence="2 3">
    <name type="scientific">Reticulomyxa filosa</name>
    <dbReference type="NCBI Taxonomy" id="46433"/>
    <lineage>
        <taxon>Eukaryota</taxon>
        <taxon>Sar</taxon>
        <taxon>Rhizaria</taxon>
        <taxon>Retaria</taxon>
        <taxon>Foraminifera</taxon>
        <taxon>Monothalamids</taxon>
        <taxon>Reticulomyxidae</taxon>
        <taxon>Reticulomyxa</taxon>
    </lineage>
</organism>